<dbReference type="Gene3D" id="3.30.160.60">
    <property type="entry name" value="Classic Zinc Finger"/>
    <property type="match status" value="1"/>
</dbReference>
<name>A0A8S3QRZ6_MYTED</name>
<keyword evidence="1" id="KW-0863">Zinc-finger</keyword>
<dbReference type="SUPFAM" id="SSF57845">
    <property type="entry name" value="B-box zinc-binding domain"/>
    <property type="match status" value="1"/>
</dbReference>
<keyword evidence="1" id="KW-0862">Zinc</keyword>
<keyword evidence="4" id="KW-1185">Reference proteome</keyword>
<sequence>MFVSFRGTQDRPEAWASKLPRNHFVTSMLDMRAIQRSEKRLIAVPEIESNQSGFQITGALSCEDHAEKIVEVFCVDHSKPCCTLCATLSHKKCENVIPIQKAARDIKQSIQTTELIERLKEKVISKLKQRTAEHLNKIEKQMKFEMSSSKKQADLKLADEIDKFSNYKSMVNNWERLLFGTIRRDSDQHCLLEVNKIGLKLSALEEEMNDAVKSLTNISFCFVPSDQITKFTTIQSR</sequence>
<dbReference type="Proteomes" id="UP000683360">
    <property type="component" value="Unassembled WGS sequence"/>
</dbReference>
<dbReference type="OrthoDB" id="6082856at2759"/>
<evidence type="ECO:0000313" key="3">
    <source>
        <dbReference type="EMBL" id="CAG2197076.1"/>
    </source>
</evidence>
<evidence type="ECO:0000313" key="4">
    <source>
        <dbReference type="Proteomes" id="UP000683360"/>
    </source>
</evidence>
<dbReference type="CDD" id="cd19776">
    <property type="entry name" value="Bbox2_TRIM25_C-IV"/>
    <property type="match status" value="1"/>
</dbReference>
<dbReference type="EMBL" id="CAJPWZ010000612">
    <property type="protein sequence ID" value="CAG2197076.1"/>
    <property type="molecule type" value="Genomic_DNA"/>
</dbReference>
<comment type="caution">
    <text evidence="3">The sequence shown here is derived from an EMBL/GenBank/DDBJ whole genome shotgun (WGS) entry which is preliminary data.</text>
</comment>
<protein>
    <recommendedName>
        <fullName evidence="2">B box-type domain-containing protein</fullName>
    </recommendedName>
</protein>
<reference evidence="3" key="1">
    <citation type="submission" date="2021-03" db="EMBL/GenBank/DDBJ databases">
        <authorList>
            <person name="Bekaert M."/>
        </authorList>
    </citation>
    <scope>NUCLEOTIDE SEQUENCE</scope>
</reference>
<keyword evidence="1" id="KW-0479">Metal-binding</keyword>
<proteinExistence type="predicted"/>
<dbReference type="PROSITE" id="PS50119">
    <property type="entry name" value="ZF_BBOX"/>
    <property type="match status" value="1"/>
</dbReference>
<dbReference type="InterPro" id="IPR000315">
    <property type="entry name" value="Znf_B-box"/>
</dbReference>
<organism evidence="3 4">
    <name type="scientific">Mytilus edulis</name>
    <name type="common">Blue mussel</name>
    <dbReference type="NCBI Taxonomy" id="6550"/>
    <lineage>
        <taxon>Eukaryota</taxon>
        <taxon>Metazoa</taxon>
        <taxon>Spiralia</taxon>
        <taxon>Lophotrochozoa</taxon>
        <taxon>Mollusca</taxon>
        <taxon>Bivalvia</taxon>
        <taxon>Autobranchia</taxon>
        <taxon>Pteriomorphia</taxon>
        <taxon>Mytilida</taxon>
        <taxon>Mytiloidea</taxon>
        <taxon>Mytilidae</taxon>
        <taxon>Mytilinae</taxon>
        <taxon>Mytilus</taxon>
    </lineage>
</organism>
<evidence type="ECO:0000259" key="2">
    <source>
        <dbReference type="PROSITE" id="PS50119"/>
    </source>
</evidence>
<dbReference type="GO" id="GO:0008270">
    <property type="term" value="F:zinc ion binding"/>
    <property type="evidence" value="ECO:0007669"/>
    <property type="project" value="UniProtKB-KW"/>
</dbReference>
<dbReference type="AlphaFoldDB" id="A0A8S3QRZ6"/>
<evidence type="ECO:0000256" key="1">
    <source>
        <dbReference type="PROSITE-ProRule" id="PRU00024"/>
    </source>
</evidence>
<gene>
    <name evidence="3" type="ORF">MEDL_11915</name>
</gene>
<feature type="domain" description="B box-type" evidence="2">
    <location>
        <begin position="57"/>
        <end position="99"/>
    </location>
</feature>
<accession>A0A8S3QRZ6</accession>